<evidence type="ECO:0000259" key="6">
    <source>
        <dbReference type="Pfam" id="PF04542"/>
    </source>
</evidence>
<dbReference type="SUPFAM" id="SSF88659">
    <property type="entry name" value="Sigma3 and sigma4 domains of RNA polymerase sigma factors"/>
    <property type="match status" value="1"/>
</dbReference>
<dbReference type="Pfam" id="PF04542">
    <property type="entry name" value="Sigma70_r2"/>
    <property type="match status" value="1"/>
</dbReference>
<dbReference type="InterPro" id="IPR036388">
    <property type="entry name" value="WH-like_DNA-bd_sf"/>
</dbReference>
<evidence type="ECO:0000256" key="5">
    <source>
        <dbReference type="ARBA" id="ARBA00023163"/>
    </source>
</evidence>
<dbReference type="InterPro" id="IPR014284">
    <property type="entry name" value="RNA_pol_sigma-70_dom"/>
</dbReference>
<keyword evidence="9" id="KW-1185">Reference proteome</keyword>
<dbReference type="PANTHER" id="PTHR43133">
    <property type="entry name" value="RNA POLYMERASE ECF-TYPE SIGMA FACTO"/>
    <property type="match status" value="1"/>
</dbReference>
<proteinExistence type="inferred from homology"/>
<accession>A0A3N2GRG1</accession>
<comment type="similarity">
    <text evidence="1">Belongs to the sigma-70 factor family. ECF subfamily.</text>
</comment>
<dbReference type="InterPro" id="IPR013325">
    <property type="entry name" value="RNA_pol_sigma_r2"/>
</dbReference>
<gene>
    <name evidence="8" type="ORF">EDD35_1528</name>
</gene>
<evidence type="ECO:0000256" key="2">
    <source>
        <dbReference type="ARBA" id="ARBA00023015"/>
    </source>
</evidence>
<dbReference type="Gene3D" id="1.10.1740.10">
    <property type="match status" value="1"/>
</dbReference>
<dbReference type="Pfam" id="PF08281">
    <property type="entry name" value="Sigma70_r4_2"/>
    <property type="match status" value="1"/>
</dbReference>
<protein>
    <submittedName>
        <fullName evidence="8">RNA polymerase sigma-70 factor (Sigma-E family)</fullName>
    </submittedName>
</protein>
<keyword evidence="2" id="KW-0805">Transcription regulation</keyword>
<dbReference type="EMBL" id="RKHY01000001">
    <property type="protein sequence ID" value="ROS39228.1"/>
    <property type="molecule type" value="Genomic_DNA"/>
</dbReference>
<dbReference type="InterPro" id="IPR039425">
    <property type="entry name" value="RNA_pol_sigma-70-like"/>
</dbReference>
<dbReference type="Proteomes" id="UP000274843">
    <property type="component" value="Unassembled WGS sequence"/>
</dbReference>
<organism evidence="8 9">
    <name type="scientific">Amycolatopsis thermoflava</name>
    <dbReference type="NCBI Taxonomy" id="84480"/>
    <lineage>
        <taxon>Bacteria</taxon>
        <taxon>Bacillati</taxon>
        <taxon>Actinomycetota</taxon>
        <taxon>Actinomycetes</taxon>
        <taxon>Pseudonocardiales</taxon>
        <taxon>Pseudonocardiaceae</taxon>
        <taxon>Amycolatopsis</taxon>
        <taxon>Amycolatopsis methanolica group</taxon>
    </lineage>
</organism>
<dbReference type="SUPFAM" id="SSF88946">
    <property type="entry name" value="Sigma2 domain of RNA polymerase sigma factors"/>
    <property type="match status" value="1"/>
</dbReference>
<dbReference type="NCBIfam" id="TIGR02937">
    <property type="entry name" value="sigma70-ECF"/>
    <property type="match status" value="1"/>
</dbReference>
<dbReference type="InterPro" id="IPR013249">
    <property type="entry name" value="RNA_pol_sigma70_r4_t2"/>
</dbReference>
<evidence type="ECO:0000256" key="1">
    <source>
        <dbReference type="ARBA" id="ARBA00010641"/>
    </source>
</evidence>
<reference evidence="8 9" key="1">
    <citation type="submission" date="2018-11" db="EMBL/GenBank/DDBJ databases">
        <title>Sequencing the genomes of 1000 actinobacteria strains.</title>
        <authorList>
            <person name="Klenk H.-P."/>
        </authorList>
    </citation>
    <scope>NUCLEOTIDE SEQUENCE [LARGE SCALE GENOMIC DNA]</scope>
    <source>
        <strain evidence="8 9">DSM 44348</strain>
    </source>
</reference>
<dbReference type="InterPro" id="IPR007627">
    <property type="entry name" value="RNA_pol_sigma70_r2"/>
</dbReference>
<dbReference type="GO" id="GO:0016987">
    <property type="term" value="F:sigma factor activity"/>
    <property type="evidence" value="ECO:0007669"/>
    <property type="project" value="UniProtKB-KW"/>
</dbReference>
<comment type="caution">
    <text evidence="8">The sequence shown here is derived from an EMBL/GenBank/DDBJ whole genome shotgun (WGS) entry which is preliminary data.</text>
</comment>
<name>A0A3N2GRG1_9PSEU</name>
<evidence type="ECO:0000313" key="9">
    <source>
        <dbReference type="Proteomes" id="UP000274843"/>
    </source>
</evidence>
<evidence type="ECO:0000256" key="4">
    <source>
        <dbReference type="ARBA" id="ARBA00023125"/>
    </source>
</evidence>
<evidence type="ECO:0000256" key="3">
    <source>
        <dbReference type="ARBA" id="ARBA00023082"/>
    </source>
</evidence>
<dbReference type="InterPro" id="IPR013324">
    <property type="entry name" value="RNA_pol_sigma_r3/r4-like"/>
</dbReference>
<dbReference type="GO" id="GO:0003677">
    <property type="term" value="F:DNA binding"/>
    <property type="evidence" value="ECO:0007669"/>
    <property type="project" value="UniProtKB-KW"/>
</dbReference>
<dbReference type="CDD" id="cd06171">
    <property type="entry name" value="Sigma70_r4"/>
    <property type="match status" value="1"/>
</dbReference>
<evidence type="ECO:0000313" key="8">
    <source>
        <dbReference type="EMBL" id="ROS39228.1"/>
    </source>
</evidence>
<dbReference type="GO" id="GO:0006352">
    <property type="term" value="P:DNA-templated transcription initiation"/>
    <property type="evidence" value="ECO:0007669"/>
    <property type="project" value="InterPro"/>
</dbReference>
<dbReference type="NCBIfam" id="TIGR02983">
    <property type="entry name" value="SigE-fam_strep"/>
    <property type="match status" value="1"/>
</dbReference>
<dbReference type="InterPro" id="IPR014325">
    <property type="entry name" value="RNA_pol_sigma-E_actinobac"/>
</dbReference>
<evidence type="ECO:0000259" key="7">
    <source>
        <dbReference type="Pfam" id="PF08281"/>
    </source>
</evidence>
<dbReference type="Gene3D" id="1.10.10.10">
    <property type="entry name" value="Winged helix-like DNA-binding domain superfamily/Winged helix DNA-binding domain"/>
    <property type="match status" value="1"/>
</dbReference>
<feature type="domain" description="RNA polymerase sigma factor 70 region 4 type 2" evidence="7">
    <location>
        <begin position="118"/>
        <end position="166"/>
    </location>
</feature>
<keyword evidence="5" id="KW-0804">Transcription</keyword>
<keyword evidence="4" id="KW-0238">DNA-binding</keyword>
<feature type="domain" description="RNA polymerase sigma-70 region 2" evidence="6">
    <location>
        <begin position="25"/>
        <end position="86"/>
    </location>
</feature>
<dbReference type="PANTHER" id="PTHR43133:SF50">
    <property type="entry name" value="ECF RNA POLYMERASE SIGMA FACTOR SIGM"/>
    <property type="match status" value="1"/>
</dbReference>
<keyword evidence="3" id="KW-0731">Sigma factor</keyword>
<dbReference type="AlphaFoldDB" id="A0A3N2GRG1"/>
<sequence length="180" mass="20323">MRSGCNGHPWCEHLLFVHFDDFAREQLPGLVRFAAVLTGDPDLAQDLVQEALVRAHEKWARVAETDRPDLYLRKMVVNGHLSWRRRWYQRAVRTVADPAWFREPHAADPAGRIADGAQLKELLSGLSRSQQAAIVLRFYEDRDDDEIASVLGCAVGTVRSHISRGLSVLRVRLGAEMEVA</sequence>